<organism evidence="7 8">
    <name type="scientific">Romanomermis culicivorax</name>
    <name type="common">Nematode worm</name>
    <dbReference type="NCBI Taxonomy" id="13658"/>
    <lineage>
        <taxon>Eukaryota</taxon>
        <taxon>Metazoa</taxon>
        <taxon>Ecdysozoa</taxon>
        <taxon>Nematoda</taxon>
        <taxon>Enoplea</taxon>
        <taxon>Dorylaimia</taxon>
        <taxon>Mermithida</taxon>
        <taxon>Mermithoidea</taxon>
        <taxon>Mermithidae</taxon>
        <taxon>Romanomermis</taxon>
    </lineage>
</organism>
<feature type="domain" description="RRP12 N-terminal HEAT" evidence="6">
    <location>
        <begin position="103"/>
        <end position="281"/>
    </location>
</feature>
<evidence type="ECO:0000259" key="6">
    <source>
        <dbReference type="Pfam" id="PF25772"/>
    </source>
</evidence>
<keyword evidence="7" id="KW-1185">Reference proteome</keyword>
<feature type="compositionally biased region" description="Basic residues" evidence="4">
    <location>
        <begin position="1"/>
        <end position="10"/>
    </location>
</feature>
<reference evidence="8" key="1">
    <citation type="submission" date="2022-11" db="UniProtKB">
        <authorList>
            <consortium name="WormBaseParasite"/>
        </authorList>
    </citation>
    <scope>IDENTIFICATION</scope>
</reference>
<feature type="region of interest" description="Disordered" evidence="4">
    <location>
        <begin position="988"/>
        <end position="1009"/>
    </location>
</feature>
<dbReference type="InterPro" id="IPR011989">
    <property type="entry name" value="ARM-like"/>
</dbReference>
<comment type="subcellular location">
    <subcellularLocation>
        <location evidence="1">Nucleus</location>
    </subcellularLocation>
</comment>
<dbReference type="AlphaFoldDB" id="A0A915IIM5"/>
<feature type="region of interest" description="Disordered" evidence="4">
    <location>
        <begin position="1"/>
        <end position="21"/>
    </location>
</feature>
<dbReference type="Pfam" id="PF08161">
    <property type="entry name" value="RRP12_HEAT"/>
    <property type="match status" value="1"/>
</dbReference>
<feature type="region of interest" description="Disordered" evidence="4">
    <location>
        <begin position="1022"/>
        <end position="1048"/>
    </location>
</feature>
<feature type="compositionally biased region" description="Polar residues" evidence="4">
    <location>
        <begin position="1185"/>
        <end position="1199"/>
    </location>
</feature>
<dbReference type="Gene3D" id="1.25.10.10">
    <property type="entry name" value="Leucine-rich Repeat Variant"/>
    <property type="match status" value="2"/>
</dbReference>
<evidence type="ECO:0000256" key="1">
    <source>
        <dbReference type="ARBA" id="ARBA00004123"/>
    </source>
</evidence>
<dbReference type="PANTHER" id="PTHR48287:SF1">
    <property type="entry name" value="ARM REPEAT SUPERFAMILY PROTEIN"/>
    <property type="match status" value="1"/>
</dbReference>
<dbReference type="SUPFAM" id="SSF48371">
    <property type="entry name" value="ARM repeat"/>
    <property type="match status" value="1"/>
</dbReference>
<dbReference type="InterPro" id="IPR052087">
    <property type="entry name" value="RRP12"/>
</dbReference>
<comment type="similarity">
    <text evidence="2">Belongs to the RRP12 family.</text>
</comment>
<name>A0A915IIM5_ROMCU</name>
<feature type="compositionally biased region" description="Basic residues" evidence="4">
    <location>
        <begin position="1235"/>
        <end position="1246"/>
    </location>
</feature>
<accession>A0A915IIM5</accession>
<dbReference type="InterPro" id="IPR012978">
    <property type="entry name" value="HEAT_RRP12"/>
</dbReference>
<evidence type="ECO:0000313" key="8">
    <source>
        <dbReference type="WBParaSite" id="nRc.2.0.1.t14027-RA"/>
    </source>
</evidence>
<evidence type="ECO:0000259" key="5">
    <source>
        <dbReference type="Pfam" id="PF08161"/>
    </source>
</evidence>
<feature type="region of interest" description="Disordered" evidence="4">
    <location>
        <begin position="1139"/>
        <end position="1246"/>
    </location>
</feature>
<feature type="compositionally biased region" description="Acidic residues" evidence="4">
    <location>
        <begin position="1026"/>
        <end position="1040"/>
    </location>
</feature>
<dbReference type="Proteomes" id="UP000887565">
    <property type="component" value="Unplaced"/>
</dbReference>
<proteinExistence type="inferred from homology"/>
<keyword evidence="3" id="KW-0539">Nucleus</keyword>
<protein>
    <submittedName>
        <fullName evidence="8">Ribosomal RNA-processing protein 12-like conserved domain-containing protein</fullName>
    </submittedName>
</protein>
<dbReference type="OMA" id="PDQMKHR"/>
<evidence type="ECO:0000256" key="2">
    <source>
        <dbReference type="ARBA" id="ARBA00007690"/>
    </source>
</evidence>
<dbReference type="Pfam" id="PF25772">
    <property type="entry name" value="HEAT_RRP12_N"/>
    <property type="match status" value="1"/>
</dbReference>
<dbReference type="WBParaSite" id="nRc.2.0.1.t14027-RA">
    <property type="protein sequence ID" value="nRc.2.0.1.t14027-RA"/>
    <property type="gene ID" value="nRc.2.0.1.g14027"/>
</dbReference>
<dbReference type="InterPro" id="IPR057860">
    <property type="entry name" value="HEAT_RRP12_N"/>
</dbReference>
<sequence length="1246" mass="144042">MRGRKVKTWAKGHSSDSNPKISKYRDMAAKSRFVINEKTPKKVRFEDSKDILTKNENLLEKLTLNDENLDDLDEEKSSIRSRAETNFTTFTNCTNPTFNKVHRLWTSGSDLQNEVLTVLAAVTDVLKSNNEPETEICYFGALSAFLADEKNQKTSTAAATTYLLSLVMKKISGNVLQTIFAKLSPIFCRNLQPNNFEEEEEKNALQKYTIECLTILLKIQNLENWENSSLQQILRQLLHFTLDGRPKLRKIAQKMIVEILETSKNHPASKICAEFCLEILSKNENDDYAILHFLQQCMHLFNENQFKICAEKILNNSKMDTSLQFFEKIFYNRPKISRQLVLQLIQVFYDLQPCWKNEEYSTWCKVQTNLHICLESCDIWSKFCQILLENLPNLQEKLAISTSVKSIKIIFEHFLPDSKDGGNLVNCLQNCLNLKYMQIWPQFMDILGHFFQFYPKNLGVNLEILFKNLAQLREMDENSAFLNHLNRCFASAIKYLGPEIILRAIKINLDFTKLDQTPNLWLLPLLRQNIERSNLGHFNSEFLPKILAISDGFNAKNEKILQILESQIWELLPSYCQFPQDFDENLPKIGPLLVKFLLEKPNLRLIILKSIRNLILKSSTNNPMANYAEHFLPIIINLFINSNELMDGYDSKMVRQSCLETLKIYLKITPENLITKFLNLTIEKFEHFSTNDQKHRCLDVQIALCPHLISSQMTALLEFLKQFFQNFKDKSLQKKAYRALEECLGAELEHSSCFFKQNKDQILDILLSKNQNFSSTKASKIRCLKKLTDLNFLNLNFQLEILPDIILNLRELNIKTRRSAAIFFCQLINSNLENHQLIWRKLSHLFDSQNLDHVTCLLIAARLFIFEMKHQIEGSILSEILSKIQLLLENSNRQIVKSSLEFLKTFIVYGSSVQLGQYLDNFLPAIYRQTEDCRRHFRFLIKKILAKLMRRLPYELICKFLPDDESKKQLNNVRKALQRYERRKMAARQGAAALDDENDRDDDVLSGVTGLSRPETIADLLKNDDSAADDDDDSAEDDDYADQKKTPPAIFLHEKSDEILDFTDLKSVSKMTSRKKIGKNASKMDKNRGFQTDSSGRLIITNGENEQKIEEKSKIVKLKGKRKNVDDFDEIFDSDDDISIKKRPKSSEDILPNREPDSDLDEALHYKPGGRGIHRNLSKEKLPQSGGQSRKPTSSSCKNGLQPYAYVPLDFKQLNKRKRSKASGEFRNLLEGAKKGSKKASRGKKR</sequence>
<feature type="compositionally biased region" description="Acidic residues" evidence="4">
    <location>
        <begin position="994"/>
        <end position="1004"/>
    </location>
</feature>
<evidence type="ECO:0000313" key="7">
    <source>
        <dbReference type="Proteomes" id="UP000887565"/>
    </source>
</evidence>
<dbReference type="GO" id="GO:0005634">
    <property type="term" value="C:nucleus"/>
    <property type="evidence" value="ECO:0007669"/>
    <property type="project" value="UniProtKB-SubCell"/>
</dbReference>
<feature type="domain" description="RRP12 HEAT" evidence="5">
    <location>
        <begin position="423"/>
        <end position="620"/>
    </location>
</feature>
<dbReference type="PANTHER" id="PTHR48287">
    <property type="entry name" value="ARM REPEAT SUPERFAMILY PROTEIN"/>
    <property type="match status" value="1"/>
</dbReference>
<dbReference type="InterPro" id="IPR016024">
    <property type="entry name" value="ARM-type_fold"/>
</dbReference>
<feature type="compositionally biased region" description="Basic and acidic residues" evidence="4">
    <location>
        <begin position="1145"/>
        <end position="1165"/>
    </location>
</feature>
<evidence type="ECO:0000256" key="4">
    <source>
        <dbReference type="SAM" id="MobiDB-lite"/>
    </source>
</evidence>
<evidence type="ECO:0000256" key="3">
    <source>
        <dbReference type="ARBA" id="ARBA00023242"/>
    </source>
</evidence>